<evidence type="ECO:0008006" key="3">
    <source>
        <dbReference type="Google" id="ProtNLM"/>
    </source>
</evidence>
<reference evidence="1 2" key="1">
    <citation type="submission" date="2020-08" db="EMBL/GenBank/DDBJ databases">
        <title>Genome public.</title>
        <authorList>
            <person name="Liu C."/>
            <person name="Sun Q."/>
        </authorList>
    </citation>
    <scope>NUCLEOTIDE SEQUENCE [LARGE SCALE GENOMIC DNA]</scope>
    <source>
        <strain evidence="1 2">NSJ-6</strain>
    </source>
</reference>
<gene>
    <name evidence="1" type="ORF">H8S20_13245</name>
</gene>
<accession>A0ABR7DEJ5</accession>
<keyword evidence="2" id="KW-1185">Reference proteome</keyword>
<proteinExistence type="predicted"/>
<comment type="caution">
    <text evidence="1">The sequence shown here is derived from an EMBL/GenBank/DDBJ whole genome shotgun (WGS) entry which is preliminary data.</text>
</comment>
<organism evidence="1 2">
    <name type="scientific">Clostridium hominis</name>
    <dbReference type="NCBI Taxonomy" id="2763036"/>
    <lineage>
        <taxon>Bacteria</taxon>
        <taxon>Bacillati</taxon>
        <taxon>Bacillota</taxon>
        <taxon>Clostridia</taxon>
        <taxon>Eubacteriales</taxon>
        <taxon>Clostridiaceae</taxon>
        <taxon>Clostridium</taxon>
    </lineage>
</organism>
<name>A0ABR7DEJ5_9CLOT</name>
<dbReference type="Proteomes" id="UP000596929">
    <property type="component" value="Unassembled WGS sequence"/>
</dbReference>
<evidence type="ECO:0000313" key="2">
    <source>
        <dbReference type="Proteomes" id="UP000596929"/>
    </source>
</evidence>
<dbReference type="EMBL" id="JACOOO010000030">
    <property type="protein sequence ID" value="MBC5629849.1"/>
    <property type="molecule type" value="Genomic_DNA"/>
</dbReference>
<dbReference type="RefSeq" id="WP_186860431.1">
    <property type="nucleotide sequence ID" value="NZ_JACOOO010000030.1"/>
</dbReference>
<sequence length="117" mass="13971">MLEGIKKLVNMIKFKFKGTDNLEFEFDGQEIDYLPNDEELEVDLSSEEDFTAVHIINDIGEVQPIEWCFDIKRIDKNKRIFLLRQLYGKDKGHLIHILVNTRKPRVRKKLVKRIMIR</sequence>
<protein>
    <recommendedName>
        <fullName evidence="3">Phage protein</fullName>
    </recommendedName>
</protein>
<evidence type="ECO:0000313" key="1">
    <source>
        <dbReference type="EMBL" id="MBC5629849.1"/>
    </source>
</evidence>